<evidence type="ECO:0000256" key="1">
    <source>
        <dbReference type="ARBA" id="ARBA00000448"/>
    </source>
</evidence>
<dbReference type="Pfam" id="PF00933">
    <property type="entry name" value="Glyco_hydro_3"/>
    <property type="match status" value="1"/>
</dbReference>
<dbReference type="Gene3D" id="3.20.20.300">
    <property type="entry name" value="Glycoside hydrolase, family 3, N-terminal domain"/>
    <property type="match status" value="1"/>
</dbReference>
<dbReference type="SUPFAM" id="SSF52279">
    <property type="entry name" value="Beta-D-glucan exohydrolase, C-terminal domain"/>
    <property type="match status" value="1"/>
</dbReference>
<evidence type="ECO:0000256" key="4">
    <source>
        <dbReference type="ARBA" id="ARBA00022729"/>
    </source>
</evidence>
<evidence type="ECO:0000256" key="6">
    <source>
        <dbReference type="ARBA" id="ARBA00023295"/>
    </source>
</evidence>
<evidence type="ECO:0000256" key="5">
    <source>
        <dbReference type="ARBA" id="ARBA00022801"/>
    </source>
</evidence>
<dbReference type="FunFam" id="3.20.20.300:FF:000007">
    <property type="entry name" value="Lysosomal beta glucosidase"/>
    <property type="match status" value="1"/>
</dbReference>
<feature type="domain" description="Fibronectin type III-like" evidence="7">
    <location>
        <begin position="647"/>
        <end position="728"/>
    </location>
</feature>
<dbReference type="SUPFAM" id="SSF51445">
    <property type="entry name" value="(Trans)glycosidases"/>
    <property type="match status" value="1"/>
</dbReference>
<gene>
    <name evidence="8" type="ORF">N0F65_011589</name>
</gene>
<evidence type="ECO:0000256" key="2">
    <source>
        <dbReference type="ARBA" id="ARBA00005336"/>
    </source>
</evidence>
<reference evidence="8" key="1">
    <citation type="submission" date="2022-11" db="EMBL/GenBank/DDBJ databases">
        <authorList>
            <person name="Morgan W.R."/>
            <person name="Tartar A."/>
        </authorList>
    </citation>
    <scope>NUCLEOTIDE SEQUENCE</scope>
    <source>
        <strain evidence="8">ARSEF 373</strain>
    </source>
</reference>
<keyword evidence="6" id="KW-0326">Glycosidase</keyword>
<dbReference type="Proteomes" id="UP001146120">
    <property type="component" value="Unassembled WGS sequence"/>
</dbReference>
<accession>A0AAV2ZFK7</accession>
<evidence type="ECO:0000256" key="3">
    <source>
        <dbReference type="ARBA" id="ARBA00012744"/>
    </source>
</evidence>
<protein>
    <recommendedName>
        <fullName evidence="3">beta-glucosidase</fullName>
        <ecNumber evidence="3">3.2.1.21</ecNumber>
    </recommendedName>
</protein>
<keyword evidence="9" id="KW-1185">Reference proteome</keyword>
<organism evidence="8 9">
    <name type="scientific">Lagenidium giganteum</name>
    <dbReference type="NCBI Taxonomy" id="4803"/>
    <lineage>
        <taxon>Eukaryota</taxon>
        <taxon>Sar</taxon>
        <taxon>Stramenopiles</taxon>
        <taxon>Oomycota</taxon>
        <taxon>Peronosporomycetes</taxon>
        <taxon>Pythiales</taxon>
        <taxon>Pythiaceae</taxon>
    </lineage>
</organism>
<dbReference type="PANTHER" id="PTHR30620">
    <property type="entry name" value="PERIPLASMIC BETA-GLUCOSIDASE-RELATED"/>
    <property type="match status" value="1"/>
</dbReference>
<evidence type="ECO:0000313" key="8">
    <source>
        <dbReference type="EMBL" id="DBA03230.1"/>
    </source>
</evidence>
<dbReference type="PANTHER" id="PTHR30620:SF16">
    <property type="entry name" value="LYSOSOMAL BETA GLUCOSIDASE"/>
    <property type="match status" value="1"/>
</dbReference>
<proteinExistence type="inferred from homology"/>
<dbReference type="EC" id="3.2.1.21" evidence="3"/>
<dbReference type="InterPro" id="IPR017853">
    <property type="entry name" value="GH"/>
</dbReference>
<reference evidence="8" key="2">
    <citation type="journal article" date="2023" name="Microbiol Resour">
        <title>Decontamination and Annotation of the Draft Genome Sequence of the Oomycete Lagenidium giganteum ARSEF 373.</title>
        <authorList>
            <person name="Morgan W.R."/>
            <person name="Tartar A."/>
        </authorList>
    </citation>
    <scope>NUCLEOTIDE SEQUENCE</scope>
    <source>
        <strain evidence="8">ARSEF 373</strain>
    </source>
</reference>
<dbReference type="FunFam" id="3.40.50.1700:FF:000006">
    <property type="entry name" value="Lysosomal beta glucosidase"/>
    <property type="match status" value="1"/>
</dbReference>
<dbReference type="InterPro" id="IPR036881">
    <property type="entry name" value="Glyco_hydro_3_C_sf"/>
</dbReference>
<comment type="similarity">
    <text evidence="2">Belongs to the glycosyl hydrolase 3 family.</text>
</comment>
<dbReference type="InterPro" id="IPR001764">
    <property type="entry name" value="Glyco_hydro_3_N"/>
</dbReference>
<dbReference type="EMBL" id="DAKRPA010000021">
    <property type="protein sequence ID" value="DBA03230.1"/>
    <property type="molecule type" value="Genomic_DNA"/>
</dbReference>
<dbReference type="Pfam" id="PF01915">
    <property type="entry name" value="Glyco_hydro_3_C"/>
    <property type="match status" value="1"/>
</dbReference>
<dbReference type="GO" id="GO:0008422">
    <property type="term" value="F:beta-glucosidase activity"/>
    <property type="evidence" value="ECO:0007669"/>
    <property type="project" value="UniProtKB-EC"/>
</dbReference>
<name>A0AAV2ZFK7_9STRA</name>
<keyword evidence="5" id="KW-0378">Hydrolase</keyword>
<dbReference type="InterPro" id="IPR013783">
    <property type="entry name" value="Ig-like_fold"/>
</dbReference>
<dbReference type="Gene3D" id="2.60.40.10">
    <property type="entry name" value="Immunoglobulins"/>
    <property type="match status" value="1"/>
</dbReference>
<dbReference type="GO" id="GO:0009251">
    <property type="term" value="P:glucan catabolic process"/>
    <property type="evidence" value="ECO:0007669"/>
    <property type="project" value="TreeGrafter"/>
</dbReference>
<comment type="catalytic activity">
    <reaction evidence="1">
        <text>Hydrolysis of terminal, non-reducing beta-D-glucosyl residues with release of beta-D-glucose.</text>
        <dbReference type="EC" id="3.2.1.21"/>
    </reaction>
</comment>
<dbReference type="InterPro" id="IPR051915">
    <property type="entry name" value="Cellulose_Degrad_GH3"/>
</dbReference>
<dbReference type="SMART" id="SM01217">
    <property type="entry name" value="Fn3_like"/>
    <property type="match status" value="1"/>
</dbReference>
<dbReference type="InterPro" id="IPR036962">
    <property type="entry name" value="Glyco_hydro_3_N_sf"/>
</dbReference>
<evidence type="ECO:0000313" key="9">
    <source>
        <dbReference type="Proteomes" id="UP001146120"/>
    </source>
</evidence>
<comment type="caution">
    <text evidence="8">The sequence shown here is derived from an EMBL/GenBank/DDBJ whole genome shotgun (WGS) entry which is preliminary data.</text>
</comment>
<dbReference type="Pfam" id="PF14310">
    <property type="entry name" value="Fn3-like"/>
    <property type="match status" value="1"/>
</dbReference>
<dbReference type="AlphaFoldDB" id="A0AAV2ZFK7"/>
<dbReference type="InterPro" id="IPR026891">
    <property type="entry name" value="Fn3-like"/>
</dbReference>
<dbReference type="Gene3D" id="3.40.50.1700">
    <property type="entry name" value="Glycoside hydrolase family 3 C-terminal domain"/>
    <property type="match status" value="1"/>
</dbReference>
<dbReference type="InterPro" id="IPR002772">
    <property type="entry name" value="Glyco_hydro_3_C"/>
</dbReference>
<sequence length="785" mass="86320">MLTVREKVAQMTQLDIYSMMNGDIRDPATALNKSIAIAYAKAGVGSILNCPFPGPTDGRIGWTAADWRQILGQIEDIYKQHAKVPMIYGIDTIHGATYVRGATLFGQPISAAASFNPELVFKMGEIEAKDTYSAGIPWVFSPVLGIAVQPLWSRVYETFGEDPHLAAVMGSSIIRGIQQSGKVAACMKHFIGYSNPTSGLDRSDSVVSDWDLVNYYAPSFLAAVQAGVDTAMEAYISINGEPVIASRKMLVDLLRKDMCFDGMLISDYAEIDRMYYEHHLVPNVPEAVRVSLTHTSLDMNMRPYPDAFFDTVEKLVAKGTVPESRLDSSVRRILTLKKKVGLLGTQSRTEFTMSRESHEPGNDKDQRVALELAREGIVLLSNANQTLPLNQHPVSTGKRQIFLTGPTSDNKGYMCGGWSVFWQGSSNSSHFPNGKTLKEAMQQQPGPWTVTHKEVVDVDGAFNKQDWDSALAIAAESEYTIVAIGEGNYAEKSGDIEDLTLARGQLDYIRALAGITATKVVVVIISGRPRLLEDAMDNVHAVIAAFLPCEQGGQAIADILFGRTNPSGKLPITYPKSSGRILPYFHRSNTVCEPWRECDVHWRFGHGLSYSTFAYSDLILNTTRVEPDGVLQVGVTVTNTGPYDGKEAVLLFLSQKFRLASVPEARMLKQFKKVFIKSGESANIQFQLSTADWGYYSPQIGHGFHRQVEAGEYIVEILVPFPAPAQSSTTKQSLKGHKVEKTHAYNGLPWWRSSANATDGTARAQTSDVAPPWLSATFQVLRPLS</sequence>
<dbReference type="PRINTS" id="PR00133">
    <property type="entry name" value="GLHYDRLASE3"/>
</dbReference>
<evidence type="ECO:0000259" key="7">
    <source>
        <dbReference type="SMART" id="SM01217"/>
    </source>
</evidence>
<keyword evidence="4" id="KW-0732">Signal</keyword>